<proteinExistence type="predicted"/>
<dbReference type="Proteomes" id="UP000325315">
    <property type="component" value="Unassembled WGS sequence"/>
</dbReference>
<organism evidence="2 3">
    <name type="scientific">Gossypium australe</name>
    <dbReference type="NCBI Taxonomy" id="47621"/>
    <lineage>
        <taxon>Eukaryota</taxon>
        <taxon>Viridiplantae</taxon>
        <taxon>Streptophyta</taxon>
        <taxon>Embryophyta</taxon>
        <taxon>Tracheophyta</taxon>
        <taxon>Spermatophyta</taxon>
        <taxon>Magnoliopsida</taxon>
        <taxon>eudicotyledons</taxon>
        <taxon>Gunneridae</taxon>
        <taxon>Pentapetalae</taxon>
        <taxon>rosids</taxon>
        <taxon>malvids</taxon>
        <taxon>Malvales</taxon>
        <taxon>Malvaceae</taxon>
        <taxon>Malvoideae</taxon>
        <taxon>Gossypium</taxon>
    </lineage>
</organism>
<reference evidence="3" key="1">
    <citation type="journal article" date="2019" name="Plant Biotechnol. J.">
        <title>Genome sequencing of the Australian wild diploid species Gossypium australe highlights disease resistance and delayed gland morphogenesis.</title>
        <authorList>
            <person name="Cai Y."/>
            <person name="Cai X."/>
            <person name="Wang Q."/>
            <person name="Wang P."/>
            <person name="Zhang Y."/>
            <person name="Cai C."/>
            <person name="Xu Y."/>
            <person name="Wang K."/>
            <person name="Zhou Z."/>
            <person name="Wang C."/>
            <person name="Geng S."/>
            <person name="Li B."/>
            <person name="Dong Q."/>
            <person name="Hou Y."/>
            <person name="Wang H."/>
            <person name="Ai P."/>
            <person name="Liu Z."/>
            <person name="Yi F."/>
            <person name="Sun M."/>
            <person name="An G."/>
            <person name="Cheng J."/>
            <person name="Zhang Y."/>
            <person name="Shi Q."/>
            <person name="Xie Y."/>
            <person name="Shi X."/>
            <person name="Chang Y."/>
            <person name="Huang F."/>
            <person name="Chen Y."/>
            <person name="Hong S."/>
            <person name="Mi L."/>
            <person name="Sun Q."/>
            <person name="Zhang L."/>
            <person name="Zhou B."/>
            <person name="Peng R."/>
            <person name="Zhang X."/>
            <person name="Liu F."/>
        </authorList>
    </citation>
    <scope>NUCLEOTIDE SEQUENCE [LARGE SCALE GENOMIC DNA]</scope>
    <source>
        <strain evidence="3">cv. PA1801</strain>
    </source>
</reference>
<dbReference type="EMBL" id="SMMG02000007">
    <property type="protein sequence ID" value="KAA3465642.1"/>
    <property type="molecule type" value="Genomic_DNA"/>
</dbReference>
<dbReference type="Pfam" id="PF07727">
    <property type="entry name" value="RVT_2"/>
    <property type="match status" value="1"/>
</dbReference>
<evidence type="ECO:0000313" key="3">
    <source>
        <dbReference type="Proteomes" id="UP000325315"/>
    </source>
</evidence>
<dbReference type="OrthoDB" id="1002252at2759"/>
<evidence type="ECO:0000259" key="1">
    <source>
        <dbReference type="Pfam" id="PF07727"/>
    </source>
</evidence>
<dbReference type="AlphaFoldDB" id="A0A5B6V8X6"/>
<dbReference type="PANTHER" id="PTHR11439">
    <property type="entry name" value="GAG-POL-RELATED RETROTRANSPOSON"/>
    <property type="match status" value="1"/>
</dbReference>
<dbReference type="InterPro" id="IPR013103">
    <property type="entry name" value="RVT_2"/>
</dbReference>
<comment type="caution">
    <text evidence="2">The sequence shown here is derived from an EMBL/GenBank/DDBJ whole genome shotgun (WGS) entry which is preliminary data.</text>
</comment>
<evidence type="ECO:0000313" key="2">
    <source>
        <dbReference type="EMBL" id="KAA3465642.1"/>
    </source>
</evidence>
<dbReference type="PANTHER" id="PTHR11439:SF483">
    <property type="entry name" value="PEPTIDE SYNTHASE GLIP-LIKE, PUTATIVE (AFU_ORTHOLOGUE AFUA_3G12920)-RELATED"/>
    <property type="match status" value="1"/>
</dbReference>
<accession>A0A5B6V8X6</accession>
<name>A0A5B6V8X6_9ROSI</name>
<sequence>MMKDFKMSNLGLMKYFLSFQVKQSSAEIFISQETYVEDLLKKFQMSTCKSVPTPMAHNEKLQEEDGEEMDDEMLYRSLVGSLIYLTNTRPDIVQPVSVLSKFMSKLRRSHYAVAKRVLRSKKQNIVALSSAEAEYAAATSATCEVVWLGRILADL</sequence>
<protein>
    <submittedName>
        <fullName evidence="2">Copia protein</fullName>
    </submittedName>
</protein>
<gene>
    <name evidence="2" type="ORF">EPI10_000788</name>
</gene>
<feature type="domain" description="Reverse transcriptase Ty1/copia-type" evidence="1">
    <location>
        <begin position="1"/>
        <end position="56"/>
    </location>
</feature>
<keyword evidence="3" id="KW-1185">Reference proteome</keyword>